<name>A0A4R1YPK5_9RHOB</name>
<comment type="caution">
    <text evidence="1">The sequence shown here is derived from an EMBL/GenBank/DDBJ whole genome shotgun (WGS) entry which is preliminary data.</text>
</comment>
<protein>
    <recommendedName>
        <fullName evidence="3">Transposase</fullName>
    </recommendedName>
</protein>
<dbReference type="Proteomes" id="UP000295277">
    <property type="component" value="Unassembled WGS sequence"/>
</dbReference>
<sequence>MRLDPVSVAREGEAALRERLAALSFEQLRDIVADYGMDPGKLVMKWKDQARVLDRIVEVSISQAAKGDAFRAD</sequence>
<organism evidence="1 2">
    <name type="scientific">Rhodovulum steppense</name>
    <dbReference type="NCBI Taxonomy" id="540251"/>
    <lineage>
        <taxon>Bacteria</taxon>
        <taxon>Pseudomonadati</taxon>
        <taxon>Pseudomonadota</taxon>
        <taxon>Alphaproteobacteria</taxon>
        <taxon>Rhodobacterales</taxon>
        <taxon>Paracoccaceae</taxon>
        <taxon>Rhodovulum</taxon>
    </lineage>
</organism>
<dbReference type="AlphaFoldDB" id="A0A4R1YPK5"/>
<dbReference type="EMBL" id="SLVM01000021">
    <property type="protein sequence ID" value="TCM80016.1"/>
    <property type="molecule type" value="Genomic_DNA"/>
</dbReference>
<evidence type="ECO:0000313" key="1">
    <source>
        <dbReference type="EMBL" id="TCM80016.1"/>
    </source>
</evidence>
<gene>
    <name evidence="1" type="ORF">EV216_12154</name>
</gene>
<evidence type="ECO:0000313" key="2">
    <source>
        <dbReference type="Proteomes" id="UP000295277"/>
    </source>
</evidence>
<keyword evidence="2" id="KW-1185">Reference proteome</keyword>
<reference evidence="1 2" key="1">
    <citation type="submission" date="2019-03" db="EMBL/GenBank/DDBJ databases">
        <title>Genomic Encyclopedia of Type Strains, Phase IV (KMG-IV): sequencing the most valuable type-strain genomes for metagenomic binning, comparative biology and taxonomic classification.</title>
        <authorList>
            <person name="Goeker M."/>
        </authorList>
    </citation>
    <scope>NUCLEOTIDE SEQUENCE [LARGE SCALE GENOMIC DNA]</scope>
    <source>
        <strain evidence="1 2">DSM 21153</strain>
    </source>
</reference>
<evidence type="ECO:0008006" key="3">
    <source>
        <dbReference type="Google" id="ProtNLM"/>
    </source>
</evidence>
<proteinExistence type="predicted"/>
<accession>A0A4R1YPK5</accession>